<comment type="caution">
    <text evidence="2">The sequence shown here is derived from an EMBL/GenBank/DDBJ whole genome shotgun (WGS) entry which is preliminary data.</text>
</comment>
<dbReference type="EMBL" id="CATNWA010015173">
    <property type="protein sequence ID" value="CAI9580238.1"/>
    <property type="molecule type" value="Genomic_DNA"/>
</dbReference>
<proteinExistence type="predicted"/>
<keyword evidence="1" id="KW-0732">Signal</keyword>
<keyword evidence="3" id="KW-1185">Reference proteome</keyword>
<feature type="signal peptide" evidence="1">
    <location>
        <begin position="1"/>
        <end position="18"/>
    </location>
</feature>
<dbReference type="Proteomes" id="UP001162483">
    <property type="component" value="Unassembled WGS sequence"/>
</dbReference>
<evidence type="ECO:0000256" key="1">
    <source>
        <dbReference type="SAM" id="SignalP"/>
    </source>
</evidence>
<protein>
    <submittedName>
        <fullName evidence="2">Uncharacterized protein</fullName>
    </submittedName>
</protein>
<organism evidence="2 3">
    <name type="scientific">Staurois parvus</name>
    <dbReference type="NCBI Taxonomy" id="386267"/>
    <lineage>
        <taxon>Eukaryota</taxon>
        <taxon>Metazoa</taxon>
        <taxon>Chordata</taxon>
        <taxon>Craniata</taxon>
        <taxon>Vertebrata</taxon>
        <taxon>Euteleostomi</taxon>
        <taxon>Amphibia</taxon>
        <taxon>Batrachia</taxon>
        <taxon>Anura</taxon>
        <taxon>Neobatrachia</taxon>
        <taxon>Ranoidea</taxon>
        <taxon>Ranidae</taxon>
        <taxon>Staurois</taxon>
    </lineage>
</organism>
<name>A0ABN9E6A3_9NEOB</name>
<reference evidence="2" key="1">
    <citation type="submission" date="2023-05" db="EMBL/GenBank/DDBJ databases">
        <authorList>
            <person name="Stuckert A."/>
        </authorList>
    </citation>
    <scope>NUCLEOTIDE SEQUENCE</scope>
</reference>
<gene>
    <name evidence="2" type="ORF">SPARVUS_LOCUS9257040</name>
</gene>
<evidence type="ECO:0000313" key="3">
    <source>
        <dbReference type="Proteomes" id="UP001162483"/>
    </source>
</evidence>
<sequence>MTCLFWLYSLWIVKGNNAARSTIFSCTRNLELTALVYYLNTRKTLCMHF</sequence>
<accession>A0ABN9E6A3</accession>
<evidence type="ECO:0000313" key="2">
    <source>
        <dbReference type="EMBL" id="CAI9580238.1"/>
    </source>
</evidence>
<feature type="chain" id="PRO_5046570714" evidence="1">
    <location>
        <begin position="19"/>
        <end position="49"/>
    </location>
</feature>